<gene>
    <name evidence="1" type="ORF">QBC42DRAFT_269968</name>
</gene>
<name>A0AAV9HN93_9PEZI</name>
<keyword evidence="2" id="KW-1185">Reference proteome</keyword>
<dbReference type="AlphaFoldDB" id="A0AAV9HN93"/>
<dbReference type="EMBL" id="MU864989">
    <property type="protein sequence ID" value="KAK4461514.1"/>
    <property type="molecule type" value="Genomic_DNA"/>
</dbReference>
<dbReference type="Proteomes" id="UP001321749">
    <property type="component" value="Unassembled WGS sequence"/>
</dbReference>
<protein>
    <submittedName>
        <fullName evidence="1">Uncharacterized protein</fullName>
    </submittedName>
</protein>
<evidence type="ECO:0000313" key="2">
    <source>
        <dbReference type="Proteomes" id="UP001321749"/>
    </source>
</evidence>
<reference evidence="1" key="1">
    <citation type="journal article" date="2023" name="Mol. Phylogenet. Evol.">
        <title>Genome-scale phylogeny and comparative genomics of the fungal order Sordariales.</title>
        <authorList>
            <person name="Hensen N."/>
            <person name="Bonometti L."/>
            <person name="Westerberg I."/>
            <person name="Brannstrom I.O."/>
            <person name="Guillou S."/>
            <person name="Cros-Aarteil S."/>
            <person name="Calhoun S."/>
            <person name="Haridas S."/>
            <person name="Kuo A."/>
            <person name="Mondo S."/>
            <person name="Pangilinan J."/>
            <person name="Riley R."/>
            <person name="LaButti K."/>
            <person name="Andreopoulos B."/>
            <person name="Lipzen A."/>
            <person name="Chen C."/>
            <person name="Yan M."/>
            <person name="Daum C."/>
            <person name="Ng V."/>
            <person name="Clum A."/>
            <person name="Steindorff A."/>
            <person name="Ohm R.A."/>
            <person name="Martin F."/>
            <person name="Silar P."/>
            <person name="Natvig D.O."/>
            <person name="Lalanne C."/>
            <person name="Gautier V."/>
            <person name="Ament-Velasquez S.L."/>
            <person name="Kruys A."/>
            <person name="Hutchinson M.I."/>
            <person name="Powell A.J."/>
            <person name="Barry K."/>
            <person name="Miller A.N."/>
            <person name="Grigoriev I.V."/>
            <person name="Debuchy R."/>
            <person name="Gladieux P."/>
            <person name="Hiltunen Thoren M."/>
            <person name="Johannesson H."/>
        </authorList>
    </citation>
    <scope>NUCLEOTIDE SEQUENCE</scope>
    <source>
        <strain evidence="1">PSN324</strain>
    </source>
</reference>
<reference evidence="1" key="2">
    <citation type="submission" date="2023-06" db="EMBL/GenBank/DDBJ databases">
        <authorList>
            <consortium name="Lawrence Berkeley National Laboratory"/>
            <person name="Mondo S.J."/>
            <person name="Hensen N."/>
            <person name="Bonometti L."/>
            <person name="Westerberg I."/>
            <person name="Brannstrom I.O."/>
            <person name="Guillou S."/>
            <person name="Cros-Aarteil S."/>
            <person name="Calhoun S."/>
            <person name="Haridas S."/>
            <person name="Kuo A."/>
            <person name="Pangilinan J."/>
            <person name="Riley R."/>
            <person name="Labutti K."/>
            <person name="Andreopoulos B."/>
            <person name="Lipzen A."/>
            <person name="Chen C."/>
            <person name="Yanf M."/>
            <person name="Daum C."/>
            <person name="Ng V."/>
            <person name="Clum A."/>
            <person name="Steindorff A."/>
            <person name="Ohm R."/>
            <person name="Martin F."/>
            <person name="Silar P."/>
            <person name="Natvig D."/>
            <person name="Lalanne C."/>
            <person name="Gautier V."/>
            <person name="Ament-Velasquez S.L."/>
            <person name="Kruys A."/>
            <person name="Hutchinson M.I."/>
            <person name="Powell A.J."/>
            <person name="Barry K."/>
            <person name="Miller A.N."/>
            <person name="Grigoriev I.V."/>
            <person name="Debuchy R."/>
            <person name="Gladieux P."/>
            <person name="Thoren M.H."/>
            <person name="Johannesson H."/>
        </authorList>
    </citation>
    <scope>NUCLEOTIDE SEQUENCE</scope>
    <source>
        <strain evidence="1">PSN324</strain>
    </source>
</reference>
<organism evidence="1 2">
    <name type="scientific">Cladorrhinum samala</name>
    <dbReference type="NCBI Taxonomy" id="585594"/>
    <lineage>
        <taxon>Eukaryota</taxon>
        <taxon>Fungi</taxon>
        <taxon>Dikarya</taxon>
        <taxon>Ascomycota</taxon>
        <taxon>Pezizomycotina</taxon>
        <taxon>Sordariomycetes</taxon>
        <taxon>Sordariomycetidae</taxon>
        <taxon>Sordariales</taxon>
        <taxon>Podosporaceae</taxon>
        <taxon>Cladorrhinum</taxon>
    </lineage>
</organism>
<comment type="caution">
    <text evidence="1">The sequence shown here is derived from an EMBL/GenBank/DDBJ whole genome shotgun (WGS) entry which is preliminary data.</text>
</comment>
<evidence type="ECO:0000313" key="1">
    <source>
        <dbReference type="EMBL" id="KAK4461514.1"/>
    </source>
</evidence>
<accession>A0AAV9HN93</accession>
<sequence length="234" mass="26808">MTSNMASLFYLSGNKPGAHLAAASQLKYLNAQLNIGILMVTIINTMANNSQNTAVSRDSKEFKALVNYIDKNSPTKHFLFTISVFHKYAKEFLAPILQRGERIGRPDHDEIERRLNLSTKHPDNAWIHAPSETTSCWGQTEHATAYFMRMIKGELDAEKTWAGESDVWPRWSRSFWSAFTRLQDVFMEEWMWPADDPTARRVFADEETERSMRAALLGLFDEIERDGPFVLGVD</sequence>
<proteinExistence type="predicted"/>